<evidence type="ECO:0000256" key="8">
    <source>
        <dbReference type="SAM" id="MobiDB-lite"/>
    </source>
</evidence>
<dbReference type="Pfam" id="PF20700">
    <property type="entry name" value="Mutator"/>
    <property type="match status" value="1"/>
</dbReference>
<dbReference type="GeneID" id="111111062"/>
<dbReference type="PANTHER" id="PTHR13058:SF22">
    <property type="entry name" value="EXODEOXYRIBONUCLEASE III"/>
    <property type="match status" value="1"/>
</dbReference>
<dbReference type="InterPro" id="IPR013520">
    <property type="entry name" value="Ribonucl_H"/>
</dbReference>
<evidence type="ECO:0000256" key="4">
    <source>
        <dbReference type="ARBA" id="ARBA00022801"/>
    </source>
</evidence>
<protein>
    <submittedName>
        <fullName evidence="11">Uncharacterized protein LOC111111062</fullName>
    </submittedName>
</protein>
<evidence type="ECO:0000313" key="10">
    <source>
        <dbReference type="Proteomes" id="UP000694844"/>
    </source>
</evidence>
<dbReference type="OrthoDB" id="6056408at2759"/>
<evidence type="ECO:0000259" key="9">
    <source>
        <dbReference type="SMART" id="SM00479"/>
    </source>
</evidence>
<dbReference type="SMART" id="SM00479">
    <property type="entry name" value="EXOIII"/>
    <property type="match status" value="1"/>
</dbReference>
<dbReference type="InterPro" id="IPR040393">
    <property type="entry name" value="TREX1/2"/>
</dbReference>
<dbReference type="GO" id="GO:0006308">
    <property type="term" value="P:DNA catabolic process"/>
    <property type="evidence" value="ECO:0007669"/>
    <property type="project" value="TreeGrafter"/>
</dbReference>
<dbReference type="InterPro" id="IPR036397">
    <property type="entry name" value="RNaseH_sf"/>
</dbReference>
<dbReference type="InterPro" id="IPR012337">
    <property type="entry name" value="RNaseH-like_sf"/>
</dbReference>
<dbReference type="InterPro" id="IPR057617">
    <property type="entry name" value="PML_C"/>
</dbReference>
<feature type="region of interest" description="Disordered" evidence="8">
    <location>
        <begin position="560"/>
        <end position="581"/>
    </location>
</feature>
<dbReference type="GO" id="GO:0003676">
    <property type="term" value="F:nucleic acid binding"/>
    <property type="evidence" value="ECO:0007669"/>
    <property type="project" value="InterPro"/>
</dbReference>
<dbReference type="GO" id="GO:0046872">
    <property type="term" value="F:metal ion binding"/>
    <property type="evidence" value="ECO:0007669"/>
    <property type="project" value="UniProtKB-KW"/>
</dbReference>
<feature type="domain" description="Exonuclease" evidence="9">
    <location>
        <begin position="604"/>
        <end position="781"/>
    </location>
</feature>
<dbReference type="CDD" id="cd06127">
    <property type="entry name" value="DEDDh"/>
    <property type="match status" value="1"/>
</dbReference>
<dbReference type="Gene3D" id="3.30.420.10">
    <property type="entry name" value="Ribonuclease H-like superfamily/Ribonuclease H"/>
    <property type="match status" value="1"/>
</dbReference>
<evidence type="ECO:0000313" key="11">
    <source>
        <dbReference type="RefSeq" id="XP_022303530.1"/>
    </source>
</evidence>
<name>A0A8B8BJK0_CRAVI</name>
<keyword evidence="6" id="KW-0460">Magnesium</keyword>
<dbReference type="InterPro" id="IPR049012">
    <property type="entry name" value="Mutator_transp_dom"/>
</dbReference>
<evidence type="ECO:0000256" key="1">
    <source>
        <dbReference type="ARBA" id="ARBA00001946"/>
    </source>
</evidence>
<dbReference type="Proteomes" id="UP000694844">
    <property type="component" value="Chromosome 9"/>
</dbReference>
<dbReference type="KEGG" id="cvn:111111062"/>
<keyword evidence="3" id="KW-0479">Metal-binding</keyword>
<evidence type="ECO:0000256" key="3">
    <source>
        <dbReference type="ARBA" id="ARBA00022723"/>
    </source>
</evidence>
<reference evidence="11" key="1">
    <citation type="submission" date="2025-08" db="UniProtKB">
        <authorList>
            <consortium name="RefSeq"/>
        </authorList>
    </citation>
    <scope>IDENTIFICATION</scope>
    <source>
        <tissue evidence="11">Whole sample</tissue>
    </source>
</reference>
<dbReference type="GO" id="GO:0005737">
    <property type="term" value="C:cytoplasm"/>
    <property type="evidence" value="ECO:0007669"/>
    <property type="project" value="TreeGrafter"/>
</dbReference>
<evidence type="ECO:0000256" key="5">
    <source>
        <dbReference type="ARBA" id="ARBA00022839"/>
    </source>
</evidence>
<evidence type="ECO:0000256" key="6">
    <source>
        <dbReference type="ARBA" id="ARBA00022842"/>
    </source>
</evidence>
<evidence type="ECO:0000256" key="2">
    <source>
        <dbReference type="ARBA" id="ARBA00022722"/>
    </source>
</evidence>
<keyword evidence="5" id="KW-0269">Exonuclease</keyword>
<keyword evidence="2" id="KW-0540">Nuclease</keyword>
<dbReference type="PANTHER" id="PTHR13058">
    <property type="entry name" value="THREE PRIME REPAIR EXONUCLEASE 1, 2"/>
    <property type="match status" value="1"/>
</dbReference>
<keyword evidence="10" id="KW-1185">Reference proteome</keyword>
<comment type="similarity">
    <text evidence="7">Belongs to the exonuclease superfamily. TREX family.</text>
</comment>
<proteinExistence type="inferred from homology"/>
<accession>A0A8B8BJK0</accession>
<sequence length="884" mass="98223">MGKKKHLFCTPAESERRKSVSLAQTRRWHIRRIVAEHAYTPVPAPLRNDLLTSLPEIDNINEDVVIDHSAPSTDSDWTGRRVVELGVLAEGLKACKKCGIPLHLHHAIGIQTCGLAAILKIPCSNTCCHHINNVPTGKRHGELSRTWDANTKLGNALIHAGVGVTQINSVFAALNIPPVHHKMLDKRQAEIGLVLEAVAEESVKQSIEEECKLTEGLTDQQGLSASVDAGWQKRGSGKAYDSLSGHASMIGTKTGKVIGYGVRSKSCRVCAQALKSQTSPRPHDCRKNWHGSAKAMEQDMVVEMVRDCLKTKGIRTSTITGDDDSTTISRLRHEVDPNIEKRSDRNHVKKNLANHLYTLQKIHKSLSTKVIRYIQKCWNYMIAQNVNNPDGISVGLDAMSKHPFGDHSSCGDWCDHVENPSSKFRSLPYGKCLTDSKLQCSLAELFNRYKSHCQKLAEMGSTQANESLNMTIASKAPKRYHFSGSASLNYRVAAGVAQKNIGHSYVTKVNTRAGLSPGVYTKKIALLRDLQHRKRKAIANTQQVKRKRIELKAQKLRSNACQEKREGTTYSSEVGLSDKHSDKIPPPCFQPSKEPVQFSPETHIPVYFDLETTGIARSSHITQMAAVAGKEEFMCFTYPKVPISAEAARITGITTRNGKMYHLNTEVDAKSISVAIDSLISFLYKFGRKVVIVGHNIQLFDCPVLINALHSCNKLHEISEVVDGFMDTVKLFKLIRPNMPSYKQEYLCETLANLQYAAHDAREDVSALQTLVEQQNLDFQCAEAKASSFTFQYAVESHEYSRVIKANLPSLQPLIDQKVISVGMGRKIAGSGLNYDHLALAFEKNPTEGLGDLCREHCGTLVRVTKSQKIIDKIVNYFVKLNEY</sequence>
<gene>
    <name evidence="11" type="primary">LOC111111062</name>
</gene>
<dbReference type="Pfam" id="PF25244">
    <property type="entry name" value="PML_C"/>
    <property type="match status" value="1"/>
</dbReference>
<comment type="cofactor">
    <cofactor evidence="1">
        <name>Mg(2+)</name>
        <dbReference type="ChEBI" id="CHEBI:18420"/>
    </cofactor>
</comment>
<keyword evidence="4" id="KW-0378">Hydrolase</keyword>
<evidence type="ECO:0000256" key="7">
    <source>
        <dbReference type="ARBA" id="ARBA00025769"/>
    </source>
</evidence>
<dbReference type="RefSeq" id="XP_022303530.1">
    <property type="nucleotide sequence ID" value="XM_022447822.1"/>
</dbReference>
<dbReference type="GO" id="GO:0008296">
    <property type="term" value="F:3'-5'-DNA exonuclease activity"/>
    <property type="evidence" value="ECO:0007669"/>
    <property type="project" value="TreeGrafter"/>
</dbReference>
<organism evidence="10 11">
    <name type="scientific">Crassostrea virginica</name>
    <name type="common">Eastern oyster</name>
    <dbReference type="NCBI Taxonomy" id="6565"/>
    <lineage>
        <taxon>Eukaryota</taxon>
        <taxon>Metazoa</taxon>
        <taxon>Spiralia</taxon>
        <taxon>Lophotrochozoa</taxon>
        <taxon>Mollusca</taxon>
        <taxon>Bivalvia</taxon>
        <taxon>Autobranchia</taxon>
        <taxon>Pteriomorphia</taxon>
        <taxon>Ostreida</taxon>
        <taxon>Ostreoidea</taxon>
        <taxon>Ostreidae</taxon>
        <taxon>Crassostrea</taxon>
    </lineage>
</organism>
<dbReference type="AlphaFoldDB" id="A0A8B8BJK0"/>
<dbReference type="SUPFAM" id="SSF53098">
    <property type="entry name" value="Ribonuclease H-like"/>
    <property type="match status" value="1"/>
</dbReference>
<dbReference type="Pfam" id="PF00929">
    <property type="entry name" value="RNase_T"/>
    <property type="match status" value="1"/>
</dbReference>